<dbReference type="PANTHER" id="PTHR30537:SF26">
    <property type="entry name" value="GLYCINE CLEAVAGE SYSTEM TRANSCRIPTIONAL ACTIVATOR"/>
    <property type="match status" value="1"/>
</dbReference>
<comment type="similarity">
    <text evidence="1">Belongs to the LysR transcriptional regulatory family.</text>
</comment>
<dbReference type="InterPro" id="IPR000847">
    <property type="entry name" value="LysR_HTH_N"/>
</dbReference>
<evidence type="ECO:0000256" key="3">
    <source>
        <dbReference type="ARBA" id="ARBA00023125"/>
    </source>
</evidence>
<dbReference type="Gene3D" id="3.40.190.10">
    <property type="entry name" value="Periplasmic binding protein-like II"/>
    <property type="match status" value="2"/>
</dbReference>
<dbReference type="RefSeq" id="WP_127073069.1">
    <property type="nucleotide sequence ID" value="NZ_BMKB01000001.1"/>
</dbReference>
<dbReference type="Pfam" id="PF03466">
    <property type="entry name" value="LysR_substrate"/>
    <property type="match status" value="1"/>
</dbReference>
<dbReference type="PROSITE" id="PS50931">
    <property type="entry name" value="HTH_LYSR"/>
    <property type="match status" value="1"/>
</dbReference>
<dbReference type="GO" id="GO:0043565">
    <property type="term" value="F:sequence-specific DNA binding"/>
    <property type="evidence" value="ECO:0007669"/>
    <property type="project" value="TreeGrafter"/>
</dbReference>
<gene>
    <name evidence="6" type="ORF">GCM10011499_09320</name>
</gene>
<accession>A0A916R8R7</accession>
<keyword evidence="2" id="KW-0805">Transcription regulation</keyword>
<evidence type="ECO:0000259" key="5">
    <source>
        <dbReference type="PROSITE" id="PS50931"/>
    </source>
</evidence>
<dbReference type="Gene3D" id="1.10.10.10">
    <property type="entry name" value="Winged helix-like DNA-binding domain superfamily/Winged helix DNA-binding domain"/>
    <property type="match status" value="1"/>
</dbReference>
<evidence type="ECO:0000256" key="1">
    <source>
        <dbReference type="ARBA" id="ARBA00009437"/>
    </source>
</evidence>
<dbReference type="InterPro" id="IPR036390">
    <property type="entry name" value="WH_DNA-bd_sf"/>
</dbReference>
<proteinExistence type="inferred from homology"/>
<evidence type="ECO:0000256" key="2">
    <source>
        <dbReference type="ARBA" id="ARBA00023015"/>
    </source>
</evidence>
<name>A0A916R8R7_9HYPH</name>
<dbReference type="SUPFAM" id="SSF46785">
    <property type="entry name" value="Winged helix' DNA-binding domain"/>
    <property type="match status" value="1"/>
</dbReference>
<dbReference type="CDD" id="cd08432">
    <property type="entry name" value="PBP2_GcdR_TrpI_HvrB_AmpR_like"/>
    <property type="match status" value="1"/>
</dbReference>
<comment type="caution">
    <text evidence="6">The sequence shown here is derived from an EMBL/GenBank/DDBJ whole genome shotgun (WGS) entry which is preliminary data.</text>
</comment>
<dbReference type="GO" id="GO:0003700">
    <property type="term" value="F:DNA-binding transcription factor activity"/>
    <property type="evidence" value="ECO:0007669"/>
    <property type="project" value="InterPro"/>
</dbReference>
<feature type="domain" description="HTH lysR-type" evidence="5">
    <location>
        <begin position="7"/>
        <end position="64"/>
    </location>
</feature>
<dbReference type="EMBL" id="BMKB01000001">
    <property type="protein sequence ID" value="GGA41804.1"/>
    <property type="molecule type" value="Genomic_DNA"/>
</dbReference>
<evidence type="ECO:0000256" key="4">
    <source>
        <dbReference type="ARBA" id="ARBA00023163"/>
    </source>
</evidence>
<dbReference type="GO" id="GO:0006351">
    <property type="term" value="P:DNA-templated transcription"/>
    <property type="evidence" value="ECO:0007669"/>
    <property type="project" value="TreeGrafter"/>
</dbReference>
<dbReference type="InterPro" id="IPR036388">
    <property type="entry name" value="WH-like_DNA-bd_sf"/>
</dbReference>
<evidence type="ECO:0000313" key="7">
    <source>
        <dbReference type="Proteomes" id="UP000596977"/>
    </source>
</evidence>
<dbReference type="OrthoDB" id="9793571at2"/>
<keyword evidence="4" id="KW-0804">Transcription</keyword>
<dbReference type="Proteomes" id="UP000596977">
    <property type="component" value="Unassembled WGS sequence"/>
</dbReference>
<organism evidence="6 7">
    <name type="scientific">Pelagibacterium lentulum</name>
    <dbReference type="NCBI Taxonomy" id="2029865"/>
    <lineage>
        <taxon>Bacteria</taxon>
        <taxon>Pseudomonadati</taxon>
        <taxon>Pseudomonadota</taxon>
        <taxon>Alphaproteobacteria</taxon>
        <taxon>Hyphomicrobiales</taxon>
        <taxon>Devosiaceae</taxon>
        <taxon>Pelagibacterium</taxon>
    </lineage>
</organism>
<sequence>MSSGPEIPLNALRAIEAVARLGALAPAAERLGVSVGAISQHIRRAEERCGQALFDRTNKGLVPTAQLRSVLAQLSQGFETLEAVSSQLMRDEGHVLNVTVGNVFASRWLVWRLNDFARLHPGIELRMITSGALFDLSRPDIDCGIRFGSGQWQGADALAIGDRSYFPVCAPTLAETLKSPADLANVPVIRDISTMLSWSDWLDAAGAGGLSCSGPTFNDPALAFDAAISGQGVLLAVGIMAEHALKHGHLVKPFAPEVTSAHGYWFVTAKGHQLPARVKKFRDWLINEMAHTQPH</sequence>
<keyword evidence="3" id="KW-0238">DNA-binding</keyword>
<dbReference type="InterPro" id="IPR005119">
    <property type="entry name" value="LysR_subst-bd"/>
</dbReference>
<evidence type="ECO:0000313" key="6">
    <source>
        <dbReference type="EMBL" id="GGA41804.1"/>
    </source>
</evidence>
<dbReference type="AlphaFoldDB" id="A0A916R8R7"/>
<dbReference type="PANTHER" id="PTHR30537">
    <property type="entry name" value="HTH-TYPE TRANSCRIPTIONAL REGULATOR"/>
    <property type="match status" value="1"/>
</dbReference>
<dbReference type="SUPFAM" id="SSF53850">
    <property type="entry name" value="Periplasmic binding protein-like II"/>
    <property type="match status" value="1"/>
</dbReference>
<reference evidence="6 7" key="1">
    <citation type="journal article" date="2014" name="Int. J. Syst. Evol. Microbiol.">
        <title>Complete genome sequence of Corynebacterium casei LMG S-19264T (=DSM 44701T), isolated from a smear-ripened cheese.</title>
        <authorList>
            <consortium name="US DOE Joint Genome Institute (JGI-PGF)"/>
            <person name="Walter F."/>
            <person name="Albersmeier A."/>
            <person name="Kalinowski J."/>
            <person name="Ruckert C."/>
        </authorList>
    </citation>
    <scope>NUCLEOTIDE SEQUENCE [LARGE SCALE GENOMIC DNA]</scope>
    <source>
        <strain evidence="6 7">CGMCC 1.15896</strain>
    </source>
</reference>
<dbReference type="Pfam" id="PF00126">
    <property type="entry name" value="HTH_1"/>
    <property type="match status" value="1"/>
</dbReference>
<protein>
    <submittedName>
        <fullName evidence="6">Transcriptional regulator</fullName>
    </submittedName>
</protein>
<dbReference type="InterPro" id="IPR058163">
    <property type="entry name" value="LysR-type_TF_proteobact-type"/>
</dbReference>
<keyword evidence="7" id="KW-1185">Reference proteome</keyword>